<feature type="domain" description="Fibronectin type-III" evidence="12">
    <location>
        <begin position="766"/>
        <end position="859"/>
    </location>
</feature>
<dbReference type="InterPro" id="IPR050617">
    <property type="entry name" value="E3_ligase_FN3/SPRY"/>
</dbReference>
<dbReference type="Bgee" id="ENSECAG00000019423">
    <property type="expression patterns" value="Expressed in articular cartilage of joint and 23 other cell types or tissues"/>
</dbReference>
<evidence type="ECO:0000256" key="1">
    <source>
        <dbReference type="ARBA" id="ARBA00004167"/>
    </source>
</evidence>
<feature type="region of interest" description="Disordered" evidence="11">
    <location>
        <begin position="185"/>
        <end position="214"/>
    </location>
</feature>
<proteinExistence type="inferred from homology"/>
<dbReference type="InterPro" id="IPR013783">
    <property type="entry name" value="Ig-like_fold"/>
</dbReference>
<evidence type="ECO:0000256" key="11">
    <source>
        <dbReference type="SAM" id="MobiDB-lite"/>
    </source>
</evidence>
<dbReference type="Ensembl" id="ENSECAT00000055276.2">
    <property type="protein sequence ID" value="ENSECAP00000032222.2"/>
    <property type="gene ID" value="ENSECAG00000019423.4"/>
</dbReference>
<dbReference type="Proteomes" id="UP000002281">
    <property type="component" value="Chromosome 19"/>
</dbReference>
<evidence type="ECO:0000313" key="13">
    <source>
        <dbReference type="Ensembl" id="ENSECAP00000032222.2"/>
    </source>
</evidence>
<evidence type="ECO:0000256" key="4">
    <source>
        <dbReference type="ARBA" id="ARBA00022737"/>
    </source>
</evidence>
<evidence type="ECO:0000259" key="12">
    <source>
        <dbReference type="PROSITE" id="PS50853"/>
    </source>
</evidence>
<feature type="region of interest" description="Disordered" evidence="11">
    <location>
        <begin position="229"/>
        <end position="262"/>
    </location>
</feature>
<dbReference type="InterPro" id="IPR036116">
    <property type="entry name" value="FN3_sf"/>
</dbReference>
<dbReference type="FunFam" id="2.60.40.10:FF:000337">
    <property type="entry name" value="fibronectin type-III domain-containing protein 3A isoform X2"/>
    <property type="match status" value="1"/>
</dbReference>
<dbReference type="PROSITE" id="PS50853">
    <property type="entry name" value="FN3"/>
    <property type="match status" value="8"/>
</dbReference>
<dbReference type="PANTHER" id="PTHR24099">
    <property type="entry name" value="E3 UBIQUITIN-PROTEIN LIGASE TRIM36-RELATED"/>
    <property type="match status" value="1"/>
</dbReference>
<dbReference type="ExpressionAtlas" id="A0A3Q2L399">
    <property type="expression patterns" value="baseline"/>
</dbReference>
<comment type="subcellular location">
    <subcellularLocation>
        <location evidence="1">Membrane</location>
        <topology evidence="1">Single-pass membrane protein</topology>
    </subcellularLocation>
</comment>
<dbReference type="AlphaFoldDB" id="A0A3Q2L399"/>
<feature type="domain" description="Fibronectin type-III" evidence="12">
    <location>
        <begin position="477"/>
        <end position="570"/>
    </location>
</feature>
<keyword evidence="3" id="KW-0812">Transmembrane</keyword>
<dbReference type="FunFam" id="2.60.40.10:FF:000603">
    <property type="entry name" value="Fibronectin type III domain containing 3B"/>
    <property type="match status" value="1"/>
</dbReference>
<reference evidence="13" key="2">
    <citation type="submission" date="2025-08" db="UniProtKB">
        <authorList>
            <consortium name="Ensembl"/>
        </authorList>
    </citation>
    <scope>IDENTIFICATION</scope>
    <source>
        <strain evidence="13">Thoroughbred</strain>
    </source>
</reference>
<evidence type="ECO:0000256" key="5">
    <source>
        <dbReference type="ARBA" id="ARBA00022989"/>
    </source>
</evidence>
<dbReference type="Gene3D" id="2.60.40.10">
    <property type="entry name" value="Immunoglobulins"/>
    <property type="match status" value="8"/>
</dbReference>
<evidence type="ECO:0000313" key="15">
    <source>
        <dbReference type="VGNC" id="VGNC:18088"/>
    </source>
</evidence>
<keyword evidence="6" id="KW-0472">Membrane</keyword>
<dbReference type="FunFam" id="2.60.40.10:FF:000175">
    <property type="entry name" value="Fibronectin type III domain containing 3A"/>
    <property type="match status" value="1"/>
</dbReference>
<dbReference type="Pfam" id="PF00041">
    <property type="entry name" value="fn3"/>
    <property type="match status" value="8"/>
</dbReference>
<dbReference type="FunFam" id="2.60.40.10:FF:000195">
    <property type="entry name" value="Fibronectin type III domain containing 3A"/>
    <property type="match status" value="1"/>
</dbReference>
<dbReference type="PRINTS" id="PR00014">
    <property type="entry name" value="FNTYPEIII"/>
</dbReference>
<feature type="domain" description="Fibronectin type-III" evidence="12">
    <location>
        <begin position="871"/>
        <end position="957"/>
    </location>
</feature>
<dbReference type="InterPro" id="IPR003961">
    <property type="entry name" value="FN3_dom"/>
</dbReference>
<feature type="compositionally biased region" description="Polar residues" evidence="11">
    <location>
        <begin position="205"/>
        <end position="214"/>
    </location>
</feature>
<dbReference type="CDD" id="cd00063">
    <property type="entry name" value="FN3"/>
    <property type="match status" value="8"/>
</dbReference>
<dbReference type="PANTHER" id="PTHR24099:SF19">
    <property type="entry name" value="FIBRONECTIN TYPE III DOMAIN-CONTAINING PROTEIN 3B"/>
    <property type="match status" value="1"/>
</dbReference>
<evidence type="ECO:0000256" key="8">
    <source>
        <dbReference type="ARBA" id="ARBA00069655"/>
    </source>
</evidence>
<dbReference type="SMART" id="SM00060">
    <property type="entry name" value="FN3"/>
    <property type="match status" value="8"/>
</dbReference>
<protein>
    <recommendedName>
        <fullName evidence="8">Fibronectin type III domain-containing protein 3B</fullName>
    </recommendedName>
    <alternativeName>
        <fullName evidence="10">Factor for adipocyte differentiation 104</fullName>
    </alternativeName>
    <alternativeName>
        <fullName evidence="9">HCV NS5A-binding protein 37</fullName>
    </alternativeName>
</protein>
<dbReference type="FunFam" id="2.60.40.10:FF:000309">
    <property type="entry name" value="Fibronectin type III domain containing 3B"/>
    <property type="match status" value="1"/>
</dbReference>
<reference evidence="13" key="3">
    <citation type="submission" date="2025-09" db="UniProtKB">
        <authorList>
            <consortium name="Ensembl"/>
        </authorList>
    </citation>
    <scope>IDENTIFICATION</scope>
    <source>
        <strain evidence="13">Thoroughbred</strain>
    </source>
</reference>
<evidence type="ECO:0000256" key="3">
    <source>
        <dbReference type="ARBA" id="ARBA00022692"/>
    </source>
</evidence>
<dbReference type="GeneTree" id="ENSGT00940000157005"/>
<feature type="domain" description="Fibronectin type-III" evidence="12">
    <location>
        <begin position="278"/>
        <end position="377"/>
    </location>
</feature>
<keyword evidence="14" id="KW-1185">Reference proteome</keyword>
<feature type="domain" description="Fibronectin type-III" evidence="12">
    <location>
        <begin position="381"/>
        <end position="473"/>
    </location>
</feature>
<dbReference type="SUPFAM" id="SSF49265">
    <property type="entry name" value="Fibronectin type III"/>
    <property type="match status" value="5"/>
</dbReference>
<dbReference type="FunFam" id="2.60.40.10:FF:000210">
    <property type="entry name" value="Fibronectin type III domain containing 3A"/>
    <property type="match status" value="1"/>
</dbReference>
<dbReference type="VGNC" id="VGNC:18088">
    <property type="gene designation" value="FNDC3B"/>
</dbReference>
<evidence type="ECO:0000256" key="2">
    <source>
        <dbReference type="ARBA" id="ARBA00022553"/>
    </source>
</evidence>
<feature type="domain" description="Fibronectin type-III" evidence="12">
    <location>
        <begin position="574"/>
        <end position="669"/>
    </location>
</feature>
<keyword evidence="2" id="KW-0597">Phosphoprotein</keyword>
<feature type="domain" description="Fibronectin type-III" evidence="12">
    <location>
        <begin position="958"/>
        <end position="1052"/>
    </location>
</feature>
<feature type="compositionally biased region" description="Gly residues" evidence="11">
    <location>
        <begin position="229"/>
        <end position="243"/>
    </location>
</feature>
<reference evidence="13 14" key="1">
    <citation type="journal article" date="2009" name="Science">
        <title>Genome sequence, comparative analysis, and population genetics of the domestic horse.</title>
        <authorList>
            <consortium name="Broad Institute Genome Sequencing Platform"/>
            <consortium name="Broad Institute Whole Genome Assembly Team"/>
            <person name="Wade C.M."/>
            <person name="Giulotto E."/>
            <person name="Sigurdsson S."/>
            <person name="Zoli M."/>
            <person name="Gnerre S."/>
            <person name="Imsland F."/>
            <person name="Lear T.L."/>
            <person name="Adelson D.L."/>
            <person name="Bailey E."/>
            <person name="Bellone R.R."/>
            <person name="Bloecker H."/>
            <person name="Distl O."/>
            <person name="Edgar R.C."/>
            <person name="Garber M."/>
            <person name="Leeb T."/>
            <person name="Mauceli E."/>
            <person name="MacLeod J.N."/>
            <person name="Penedo M.C.T."/>
            <person name="Raison J.M."/>
            <person name="Sharpe T."/>
            <person name="Vogel J."/>
            <person name="Andersson L."/>
            <person name="Antczak D.F."/>
            <person name="Biagi T."/>
            <person name="Binns M.M."/>
            <person name="Chowdhary B.P."/>
            <person name="Coleman S.J."/>
            <person name="Della Valle G."/>
            <person name="Fryc S."/>
            <person name="Guerin G."/>
            <person name="Hasegawa T."/>
            <person name="Hill E.W."/>
            <person name="Jurka J."/>
            <person name="Kiialainen A."/>
            <person name="Lindgren G."/>
            <person name="Liu J."/>
            <person name="Magnani E."/>
            <person name="Mickelson J.R."/>
            <person name="Murray J."/>
            <person name="Nergadze S.G."/>
            <person name="Onofrio R."/>
            <person name="Pedroni S."/>
            <person name="Piras M.F."/>
            <person name="Raudsepp T."/>
            <person name="Rocchi M."/>
            <person name="Roeed K.H."/>
            <person name="Ryder O.A."/>
            <person name="Searle S."/>
            <person name="Skow L."/>
            <person name="Swinburne J.E."/>
            <person name="Syvaenen A.C."/>
            <person name="Tozaki T."/>
            <person name="Valberg S.J."/>
            <person name="Vaudin M."/>
            <person name="White J.R."/>
            <person name="Zody M.C."/>
            <person name="Lander E.S."/>
            <person name="Lindblad-Toh K."/>
        </authorList>
    </citation>
    <scope>NUCLEOTIDE SEQUENCE [LARGE SCALE GENOMIC DNA]</scope>
    <source>
        <strain evidence="13 14">Thoroughbred</strain>
    </source>
</reference>
<evidence type="ECO:0000256" key="10">
    <source>
        <dbReference type="ARBA" id="ARBA00081717"/>
    </source>
</evidence>
<evidence type="ECO:0000256" key="6">
    <source>
        <dbReference type="ARBA" id="ARBA00023136"/>
    </source>
</evidence>
<feature type="domain" description="Fibronectin type-III" evidence="12">
    <location>
        <begin position="673"/>
        <end position="765"/>
    </location>
</feature>
<evidence type="ECO:0000256" key="9">
    <source>
        <dbReference type="ARBA" id="ARBA00077272"/>
    </source>
</evidence>
<gene>
    <name evidence="13 15" type="primary">FNDC3B</name>
</gene>
<evidence type="ECO:0000256" key="7">
    <source>
        <dbReference type="ARBA" id="ARBA00038207"/>
    </source>
</evidence>
<accession>A0A3Q2L399</accession>
<evidence type="ECO:0000313" key="14">
    <source>
        <dbReference type="Proteomes" id="UP000002281"/>
    </source>
</evidence>
<comment type="similarity">
    <text evidence="7">Belongs to the FNDC3 family.</text>
</comment>
<dbReference type="FunFam" id="2.60.40.10:FF:000396">
    <property type="entry name" value="Fibronectin type III domain containing 3B"/>
    <property type="match status" value="1"/>
</dbReference>
<name>A0A3Q2L399_HORSE</name>
<dbReference type="FunFam" id="2.60.40.10:FF:000180">
    <property type="entry name" value="Fibronectin type III domain containing 3A"/>
    <property type="match status" value="1"/>
</dbReference>
<dbReference type="GO" id="GO:0016020">
    <property type="term" value="C:membrane"/>
    <property type="evidence" value="ECO:0007669"/>
    <property type="project" value="UniProtKB-SubCell"/>
</dbReference>
<organism evidence="13 14">
    <name type="scientific">Equus caballus</name>
    <name type="common">Horse</name>
    <dbReference type="NCBI Taxonomy" id="9796"/>
    <lineage>
        <taxon>Eukaryota</taxon>
        <taxon>Metazoa</taxon>
        <taxon>Chordata</taxon>
        <taxon>Craniata</taxon>
        <taxon>Vertebrata</taxon>
        <taxon>Euteleostomi</taxon>
        <taxon>Mammalia</taxon>
        <taxon>Eutheria</taxon>
        <taxon>Laurasiatheria</taxon>
        <taxon>Perissodactyla</taxon>
        <taxon>Equidae</taxon>
        <taxon>Equus</taxon>
    </lineage>
</organism>
<keyword evidence="4" id="KW-0677">Repeat</keyword>
<sequence length="1129" mass="124265">MYVTMMMTDQIPLELPPLLNGEVAMMPHLVNGDAAQQVILVQVNPGETFTIRAEDGTLQCIQGPAEVPMMSPNGSIPPIHVPPGYISQVIEDNTGVRRVVVTPQSPECYPPSYPSAMSPTHHLPPYLTHHPHFIHNSHTAYYPPVTGPGDMPPQFFPQHHLPPTIYGEQEIIPLYGMSSYITREDQYSKPPHKKLKDRQIDRQNRLNSPPSSIYKSSCTTVYNGYGKGHGGGGGGGGSGGGPGIKKTERRARSSPKSNDSDLQEYELEVKRVQDILSGIEKPQVSNIQARAVVLSWAPPVGLSCGPHSGLSFPYSYEVALSDKGRDGKYKIIYSGEELECNLKDLRPATDYHVRVYAMYNSVKGSCSEPVSFTTHSCAPECPFPPKLAHRSKSSLTLQWKAPIDNGSKITNYLLEWDEGKRNSGFRQCFFGSQKHCKLTKLCPAMGYTFRLAARNDIGTSGYSQEVVCYTLGNIPQMPSAPRLVRAGVTWVTLQWNKPEGCSPEEVVTYTLEIQEDENDNLFHPKYTGEDLTYTVKNLKRSTQYKFRLTASNMEGKSCPSEVLVCTTSPDRPGPPTRPLIKGPVTSHGFSVKWDPPKDNGGSEILKYLLEITDGNSEASQWEVAYSGSATEYTLTHLKPGTLYKLRACCISTGGHSQCSESLPVRTLSIAPGQCRPPRVLGRPKHKEVHLEWDVPASESGCEVSEYSVEMTEPEDVASEVYHGPELECTVGNLLPGTVYRFRVRALNDGGYGPYSDVSEITTAAGPPGQCKAPCISFTPDGCVLVSWESPESAGADISEYRLEWGEDEESLELVYHGADTGFEMRDLLPAAQYCCRLQAVNQAGAGPYSELVLCQTPASAPDPVSTLCVLEEETLNAYPDSPSLCLVLNWEEPCNNGSEILAYNIDLGDTSITVGNTTSHIMKDLLPETTYRIRIQAINEIGAGPFSQFIKAKTRPLPPLPPRLECAAAGPQSLKLKWGDSNAKAHAADDMVYTLQLEDRNKRFISIYRGPSHTYKVQRLTEFTCYSFRIQAASEAGEGPFSETYTFSTTKSVPPAIKAPRVTQLEGNSCEILWETVPPMKGDPVSYILQVLVGRESEYKQVRTSVHGPVQLTRVVLALCLCLFPRMIH</sequence>
<keyword evidence="5" id="KW-1133">Transmembrane helix</keyword>